<dbReference type="InterPro" id="IPR009908">
    <property type="entry name" value="Methylamine_util_MauE"/>
</dbReference>
<evidence type="ECO:0000313" key="8">
    <source>
        <dbReference type="Proteomes" id="UP001272242"/>
    </source>
</evidence>
<organism evidence="7 8">
    <name type="scientific">Gemmata algarum</name>
    <dbReference type="NCBI Taxonomy" id="2975278"/>
    <lineage>
        <taxon>Bacteria</taxon>
        <taxon>Pseudomonadati</taxon>
        <taxon>Planctomycetota</taxon>
        <taxon>Planctomycetia</taxon>
        <taxon>Gemmatales</taxon>
        <taxon>Gemmataceae</taxon>
        <taxon>Gemmata</taxon>
    </lineage>
</organism>
<keyword evidence="2 5" id="KW-0812">Transmembrane</keyword>
<dbReference type="InterPro" id="IPR036163">
    <property type="entry name" value="HMA_dom_sf"/>
</dbReference>
<dbReference type="Pfam" id="PF07291">
    <property type="entry name" value="MauE"/>
    <property type="match status" value="1"/>
</dbReference>
<feature type="transmembrane region" description="Helical" evidence="5">
    <location>
        <begin position="180"/>
        <end position="199"/>
    </location>
</feature>
<proteinExistence type="predicted"/>
<evidence type="ECO:0000259" key="6">
    <source>
        <dbReference type="Pfam" id="PF07291"/>
    </source>
</evidence>
<protein>
    <submittedName>
        <fullName evidence="7">Copper chaperone</fullName>
    </submittedName>
</protein>
<evidence type="ECO:0000256" key="1">
    <source>
        <dbReference type="ARBA" id="ARBA00004141"/>
    </source>
</evidence>
<dbReference type="RefSeq" id="WP_320685976.1">
    <property type="nucleotide sequence ID" value="NZ_JAXBLV010000088.1"/>
</dbReference>
<comment type="subcellular location">
    <subcellularLocation>
        <location evidence="1">Membrane</location>
        <topology evidence="1">Multi-pass membrane protein</topology>
    </subcellularLocation>
</comment>
<evidence type="ECO:0000256" key="3">
    <source>
        <dbReference type="ARBA" id="ARBA00022989"/>
    </source>
</evidence>
<keyword evidence="8" id="KW-1185">Reference proteome</keyword>
<dbReference type="EMBL" id="JAXBLV010000088">
    <property type="protein sequence ID" value="MDY3559164.1"/>
    <property type="molecule type" value="Genomic_DNA"/>
</dbReference>
<evidence type="ECO:0000256" key="5">
    <source>
        <dbReference type="SAM" id="Phobius"/>
    </source>
</evidence>
<keyword evidence="3 5" id="KW-1133">Transmembrane helix</keyword>
<evidence type="ECO:0000313" key="7">
    <source>
        <dbReference type="EMBL" id="MDY3559164.1"/>
    </source>
</evidence>
<reference evidence="8" key="1">
    <citation type="journal article" date="2023" name="Mar. Drugs">
        <title>Gemmata algarum, a Novel Planctomycete Isolated from an Algal Mat, Displays Antimicrobial Activity.</title>
        <authorList>
            <person name="Kumar G."/>
            <person name="Kallscheuer N."/>
            <person name="Kashif M."/>
            <person name="Ahamad S."/>
            <person name="Jagadeeshwari U."/>
            <person name="Pannikurungottu S."/>
            <person name="Haufschild T."/>
            <person name="Kabuu M."/>
            <person name="Sasikala C."/>
            <person name="Jogler C."/>
            <person name="Ramana C."/>
        </authorList>
    </citation>
    <scope>NUCLEOTIDE SEQUENCE [LARGE SCALE GENOMIC DNA]</scope>
    <source>
        <strain evidence="8">JC673</strain>
    </source>
</reference>
<feature type="transmembrane region" description="Helical" evidence="5">
    <location>
        <begin position="153"/>
        <end position="174"/>
    </location>
</feature>
<sequence>MLVQRYRTDLHCGACVAKVRPLLDAAPDVRKWDADTSGPQTVLTVEGDGITAERLGALLRPAGYHVLGEMVAAQPAPPVEKPTSYFPLLLILSYLLVGVAVTELAAGAFDPMRAMGRFMAGFFLVFSFFKLLNLRAFADAYAGYDVVAEKWYGYGYVYPFIELGMGIAYLGHFAPLATNVVTLVVMGVSTVGVVKALAARRKIRCACLGTVFNLPMSAVTLVEDVLMVGMAVAMLFWLL</sequence>
<feature type="transmembrane region" description="Helical" evidence="5">
    <location>
        <begin position="211"/>
        <end position="238"/>
    </location>
</feature>
<dbReference type="Gene3D" id="3.30.70.100">
    <property type="match status" value="1"/>
</dbReference>
<feature type="transmembrane region" description="Helical" evidence="5">
    <location>
        <begin position="114"/>
        <end position="132"/>
    </location>
</feature>
<keyword evidence="4 5" id="KW-0472">Membrane</keyword>
<feature type="transmembrane region" description="Helical" evidence="5">
    <location>
        <begin position="85"/>
        <end position="108"/>
    </location>
</feature>
<dbReference type="SUPFAM" id="SSF55008">
    <property type="entry name" value="HMA, heavy metal-associated domain"/>
    <property type="match status" value="1"/>
</dbReference>
<name>A0ABU5EVA1_9BACT</name>
<accession>A0ABU5EVA1</accession>
<evidence type="ECO:0000256" key="4">
    <source>
        <dbReference type="ARBA" id="ARBA00023136"/>
    </source>
</evidence>
<comment type="caution">
    <text evidence="7">The sequence shown here is derived from an EMBL/GenBank/DDBJ whole genome shotgun (WGS) entry which is preliminary data.</text>
</comment>
<evidence type="ECO:0000256" key="2">
    <source>
        <dbReference type="ARBA" id="ARBA00022692"/>
    </source>
</evidence>
<gene>
    <name evidence="7" type="ORF">R5W23_006367</name>
</gene>
<feature type="domain" description="Methylamine utilisation protein MauE" evidence="6">
    <location>
        <begin position="117"/>
        <end position="236"/>
    </location>
</feature>
<dbReference type="Proteomes" id="UP001272242">
    <property type="component" value="Unassembled WGS sequence"/>
</dbReference>